<accession>A0A2P2KKK9</accession>
<dbReference type="EMBL" id="GGEC01025754">
    <property type="protein sequence ID" value="MBX06238.1"/>
    <property type="molecule type" value="Transcribed_RNA"/>
</dbReference>
<sequence>MLNIDLRPLLSYLSSTNAFIKPSFLSEKEKNLLQQLTENLI</sequence>
<protein>
    <submittedName>
        <fullName evidence="1">Uncharacterized protein</fullName>
    </submittedName>
</protein>
<name>A0A2P2KKK9_RHIMU</name>
<proteinExistence type="predicted"/>
<dbReference type="AlphaFoldDB" id="A0A2P2KKK9"/>
<evidence type="ECO:0000313" key="1">
    <source>
        <dbReference type="EMBL" id="MBX06238.1"/>
    </source>
</evidence>
<organism evidence="1">
    <name type="scientific">Rhizophora mucronata</name>
    <name type="common">Asiatic mangrove</name>
    <dbReference type="NCBI Taxonomy" id="61149"/>
    <lineage>
        <taxon>Eukaryota</taxon>
        <taxon>Viridiplantae</taxon>
        <taxon>Streptophyta</taxon>
        <taxon>Embryophyta</taxon>
        <taxon>Tracheophyta</taxon>
        <taxon>Spermatophyta</taxon>
        <taxon>Magnoliopsida</taxon>
        <taxon>eudicotyledons</taxon>
        <taxon>Gunneridae</taxon>
        <taxon>Pentapetalae</taxon>
        <taxon>rosids</taxon>
        <taxon>fabids</taxon>
        <taxon>Malpighiales</taxon>
        <taxon>Rhizophoraceae</taxon>
        <taxon>Rhizophora</taxon>
    </lineage>
</organism>
<reference evidence="1" key="1">
    <citation type="submission" date="2018-02" db="EMBL/GenBank/DDBJ databases">
        <title>Rhizophora mucronata_Transcriptome.</title>
        <authorList>
            <person name="Meera S.P."/>
            <person name="Sreeshan A."/>
            <person name="Augustine A."/>
        </authorList>
    </citation>
    <scope>NUCLEOTIDE SEQUENCE</scope>
    <source>
        <tissue evidence="1">Leaf</tissue>
    </source>
</reference>